<dbReference type="Pfam" id="PF12627">
    <property type="entry name" value="PolyA_pol_RNAbd"/>
    <property type="match status" value="1"/>
</dbReference>
<dbReference type="EC" id="2.7.7.72" evidence="11"/>
<feature type="binding site" evidence="11">
    <location>
        <position position="152"/>
    </location>
    <ligand>
        <name>ATP</name>
        <dbReference type="ChEBI" id="CHEBI:30616"/>
    </ligand>
</feature>
<dbReference type="Pfam" id="PF01743">
    <property type="entry name" value="PolyA_pol"/>
    <property type="match status" value="1"/>
</dbReference>
<feature type="binding site" evidence="11">
    <location>
        <position position="68"/>
    </location>
    <ligand>
        <name>CTP</name>
        <dbReference type="ChEBI" id="CHEBI:37563"/>
    </ligand>
</feature>
<keyword evidence="5 11" id="KW-0479">Metal-binding</keyword>
<comment type="catalytic activity">
    <reaction evidence="11">
        <text>a tRNA precursor + 2 CTP + ATP = a tRNA with a 3' CCA end + 3 diphosphate</text>
        <dbReference type="Rhea" id="RHEA:14433"/>
        <dbReference type="Rhea" id="RHEA-COMP:10465"/>
        <dbReference type="Rhea" id="RHEA-COMP:10468"/>
        <dbReference type="ChEBI" id="CHEBI:30616"/>
        <dbReference type="ChEBI" id="CHEBI:33019"/>
        <dbReference type="ChEBI" id="CHEBI:37563"/>
        <dbReference type="ChEBI" id="CHEBI:74896"/>
        <dbReference type="ChEBI" id="CHEBI:83071"/>
        <dbReference type="EC" id="2.7.7.72"/>
    </reaction>
</comment>
<comment type="function">
    <text evidence="11">Catalyzes the addition and repair of the essential 3'-terminal CCA sequence in tRNAs without using a nucleic acid template. Adds these three nucleotides in the order of C, C, and A to the tRNA nucleotide-73, using CTP and ATP as substrates and producing inorganic pyrophosphate. tRNA 3'-terminal CCA addition is required both for tRNA processing and repair. Also involved in tRNA surveillance by mediating tandem CCA addition to generate a CCACCA at the 3' terminus of unstable tRNAs. While stable tRNAs receive only 3'-terminal CCA, unstable tRNAs are marked with CCACCA and rapidly degraded.</text>
</comment>
<dbReference type="GO" id="GO:0001680">
    <property type="term" value="P:tRNA 3'-terminal CCA addition"/>
    <property type="evidence" value="ECO:0007669"/>
    <property type="project" value="UniProtKB-UniRule"/>
</dbReference>
<comment type="catalytic activity">
    <reaction evidence="11">
        <text>a tRNA with a 3' CCA end + 2 CTP + ATP = a tRNA with a 3' CCACCA end + 3 diphosphate</text>
        <dbReference type="Rhea" id="RHEA:76235"/>
        <dbReference type="Rhea" id="RHEA-COMP:10468"/>
        <dbReference type="Rhea" id="RHEA-COMP:18655"/>
        <dbReference type="ChEBI" id="CHEBI:30616"/>
        <dbReference type="ChEBI" id="CHEBI:33019"/>
        <dbReference type="ChEBI" id="CHEBI:37563"/>
        <dbReference type="ChEBI" id="CHEBI:83071"/>
        <dbReference type="ChEBI" id="CHEBI:195187"/>
    </reaction>
</comment>
<dbReference type="Gene3D" id="1.10.110.30">
    <property type="match status" value="1"/>
</dbReference>
<dbReference type="InterPro" id="IPR023068">
    <property type="entry name" value="CCA-adding_enz_firmicutes"/>
</dbReference>
<feature type="binding site" evidence="11">
    <location>
        <position position="201"/>
    </location>
    <ligand>
        <name>ATP</name>
        <dbReference type="ChEBI" id="CHEBI:30616"/>
    </ligand>
</feature>
<reference evidence="15 16" key="1">
    <citation type="submission" date="2009-09" db="EMBL/GenBank/DDBJ databases">
        <authorList>
            <person name="Qin X."/>
            <person name="Bachman B."/>
            <person name="Battles P."/>
            <person name="Bell A."/>
            <person name="Bess C."/>
            <person name="Bickham C."/>
            <person name="Chaboub L."/>
            <person name="Chen D."/>
            <person name="Coyle M."/>
            <person name="Deiros D.R."/>
            <person name="Dinh H."/>
            <person name="Forbes L."/>
            <person name="Fowler G."/>
            <person name="Francisco L."/>
            <person name="Fu Q."/>
            <person name="Gubbala S."/>
            <person name="Hale W."/>
            <person name="Han Y."/>
            <person name="Hemphill L."/>
            <person name="Highlander S.K."/>
            <person name="Hirani K."/>
            <person name="Hogues M."/>
            <person name="Jackson L."/>
            <person name="Jakkamsetti A."/>
            <person name="Javaid M."/>
            <person name="Jiang H."/>
            <person name="Korchina V."/>
            <person name="Kovar C."/>
            <person name="Lara F."/>
            <person name="Lee S."/>
            <person name="Mata R."/>
            <person name="Mathew T."/>
            <person name="Moen C."/>
            <person name="Morales K."/>
            <person name="Munidasa M."/>
            <person name="Nazareth L."/>
            <person name="Ngo R."/>
            <person name="Nguyen L."/>
            <person name="Okwuonu G."/>
            <person name="Ongeri F."/>
            <person name="Patil S."/>
            <person name="Petrosino J."/>
            <person name="Pham C."/>
            <person name="Pham P."/>
            <person name="Pu L.-L."/>
            <person name="Puazo M."/>
            <person name="Raj R."/>
            <person name="Reid J."/>
            <person name="Rouhana J."/>
            <person name="Saada N."/>
            <person name="Shang Y."/>
            <person name="Simmons D."/>
            <person name="Thornton R."/>
            <person name="Warren J."/>
            <person name="Weissenberger G."/>
            <person name="Zhang J."/>
            <person name="Zhang L."/>
            <person name="Zhou C."/>
            <person name="Zhu D."/>
            <person name="Muzny D."/>
            <person name="Worley K."/>
            <person name="Gibbs R."/>
        </authorList>
    </citation>
    <scope>NUCLEOTIDE SEQUENCE [LARGE SCALE GENOMIC DNA]</scope>
    <source>
        <strain evidence="15 16">DSM 13335</strain>
    </source>
</reference>
<dbReference type="GO" id="GO:0000287">
    <property type="term" value="F:magnesium ion binding"/>
    <property type="evidence" value="ECO:0007669"/>
    <property type="project" value="UniProtKB-UniRule"/>
</dbReference>
<evidence type="ECO:0000256" key="4">
    <source>
        <dbReference type="ARBA" id="ARBA00022695"/>
    </source>
</evidence>
<sequence>MNIYHFLSKTNSYYLILPNLALNLVKFNSDYERKSIMNITELPNVFKAALPILNKINKVGYEAYFVGGCVRDLLLNRHIHDIDIATSAYPEEIKQIFEKTIDTGIKHGTVTVLYEGQSYEITTFRTESGYQDYRRPDKVTFVQNLSEDLKRRDFTINALAMDAEGKIIDHFYGLNDLVVHNIKAVGKAENRFHEDALRMMRAVRFMSQLGFELDLDTKKAIFDNHELLSKISIERIRDEFVKMGVGKSSKRAFEVFLDTELYNEVPYLEHKKEQLSVFSKLNFSPVTEETFWATIIILLKLPNNEIAKFMRAWKNSNAMEHCVYDIVTFFDLLSYRIPSNYELFSTNLDTIMQTLDLSNILGQPVNSQAIIDRYEALPLKNESELVIDGNYLLKKGIPAGPRIGELLIEIKKAILERKLENNISAIDVFLNNK</sequence>
<dbReference type="GO" id="GO:0004810">
    <property type="term" value="F:CCA tRNA nucleotidyltransferase activity"/>
    <property type="evidence" value="ECO:0007669"/>
    <property type="project" value="UniProtKB-UniRule"/>
</dbReference>
<evidence type="ECO:0000256" key="7">
    <source>
        <dbReference type="ARBA" id="ARBA00022800"/>
    </source>
</evidence>
<evidence type="ECO:0000256" key="11">
    <source>
        <dbReference type="HAMAP-Rule" id="MF_01263"/>
    </source>
</evidence>
<dbReference type="Pfam" id="PF13735">
    <property type="entry name" value="tRNA_NucTran2_2"/>
    <property type="match status" value="1"/>
</dbReference>
<evidence type="ECO:0000256" key="5">
    <source>
        <dbReference type="ARBA" id="ARBA00022723"/>
    </source>
</evidence>
<dbReference type="GO" id="GO:0160016">
    <property type="term" value="F:CCACCA tRNA nucleotidyltransferase activity"/>
    <property type="evidence" value="ECO:0007669"/>
    <property type="project" value="RHEA"/>
</dbReference>
<comment type="similarity">
    <text evidence="11">Belongs to the tRNA nucleotidyltransferase/poly(A) polymerase family. Bacterial CCA-adding enzyme type 3 subfamily.</text>
</comment>
<comment type="caution">
    <text evidence="15">The sequence shown here is derived from an EMBL/GenBank/DDBJ whole genome shotgun (WGS) entry which is preliminary data.</text>
</comment>
<evidence type="ECO:0000256" key="8">
    <source>
        <dbReference type="ARBA" id="ARBA00022840"/>
    </source>
</evidence>
<evidence type="ECO:0000256" key="9">
    <source>
        <dbReference type="ARBA" id="ARBA00022842"/>
    </source>
</evidence>
<dbReference type="HOGENOM" id="CLU_015961_3_0_9"/>
<keyword evidence="7 11" id="KW-0692">RNA repair</keyword>
<keyword evidence="9 11" id="KW-0460">Magnesium</keyword>
<keyword evidence="3 11" id="KW-0819">tRNA processing</keyword>
<keyword evidence="2 11" id="KW-0808">Transferase</keyword>
<dbReference type="GO" id="GO:0000049">
    <property type="term" value="F:tRNA binding"/>
    <property type="evidence" value="ECO:0007669"/>
    <property type="project" value="UniProtKB-UniRule"/>
</dbReference>
<dbReference type="AlphaFoldDB" id="C8PAP1"/>
<feature type="binding site" evidence="11">
    <location>
        <position position="71"/>
    </location>
    <ligand>
        <name>CTP</name>
        <dbReference type="ChEBI" id="CHEBI:37563"/>
    </ligand>
</feature>
<dbReference type="NCBIfam" id="NF009814">
    <property type="entry name" value="PRK13299.1"/>
    <property type="match status" value="1"/>
</dbReference>
<evidence type="ECO:0000256" key="1">
    <source>
        <dbReference type="ARBA" id="ARBA00001946"/>
    </source>
</evidence>
<evidence type="ECO:0000256" key="2">
    <source>
        <dbReference type="ARBA" id="ARBA00022679"/>
    </source>
</evidence>
<dbReference type="InterPro" id="IPR002646">
    <property type="entry name" value="PolA_pol_head_dom"/>
</dbReference>
<protein>
    <recommendedName>
        <fullName evidence="11">CCA-adding enzyme</fullName>
        <ecNumber evidence="11">2.7.7.72</ecNumber>
    </recommendedName>
    <alternativeName>
        <fullName evidence="11">CCA tRNA nucleotidyltransferase</fullName>
    </alternativeName>
    <alternativeName>
        <fullName evidence="11">tRNA CCA-pyrophosphorylase</fullName>
    </alternativeName>
    <alternativeName>
        <fullName evidence="11">tRNA adenylyl-/cytidylyl- transferase</fullName>
    </alternativeName>
    <alternativeName>
        <fullName evidence="11">tRNA nucleotidyltransferase</fullName>
    </alternativeName>
    <alternativeName>
        <fullName evidence="11">tRNA-NT</fullName>
    </alternativeName>
</protein>
<feature type="binding site" evidence="11">
    <location>
        <position position="81"/>
    </location>
    <ligand>
        <name>Mg(2+)</name>
        <dbReference type="ChEBI" id="CHEBI:18420"/>
    </ligand>
</feature>
<feature type="binding site" evidence="11">
    <location>
        <position position="195"/>
    </location>
    <ligand>
        <name>ATP</name>
        <dbReference type="ChEBI" id="CHEBI:30616"/>
    </ligand>
</feature>
<feature type="binding site" evidence="11">
    <location>
        <position position="71"/>
    </location>
    <ligand>
        <name>ATP</name>
        <dbReference type="ChEBI" id="CHEBI:30616"/>
    </ligand>
</feature>
<comment type="cofactor">
    <cofactor evidence="1 11">
        <name>Mg(2+)</name>
        <dbReference type="ChEBI" id="CHEBI:18420"/>
    </cofactor>
</comment>
<evidence type="ECO:0000256" key="6">
    <source>
        <dbReference type="ARBA" id="ARBA00022741"/>
    </source>
</evidence>
<feature type="binding site" evidence="11">
    <location>
        <position position="68"/>
    </location>
    <ligand>
        <name>ATP</name>
        <dbReference type="ChEBI" id="CHEBI:30616"/>
    </ligand>
</feature>
<dbReference type="InterPro" id="IPR043519">
    <property type="entry name" value="NT_sf"/>
</dbReference>
<evidence type="ECO:0000256" key="10">
    <source>
        <dbReference type="ARBA" id="ARBA00022884"/>
    </source>
</evidence>
<proteinExistence type="inferred from homology"/>
<dbReference type="InterPro" id="IPR032828">
    <property type="entry name" value="PolyA_RNA-bd"/>
</dbReference>
<accession>C8PAP1</accession>
<feature type="binding site" evidence="11">
    <location>
        <position position="152"/>
    </location>
    <ligand>
        <name>CTP</name>
        <dbReference type="ChEBI" id="CHEBI:37563"/>
    </ligand>
</feature>
<feature type="binding site" evidence="11">
    <location>
        <position position="201"/>
    </location>
    <ligand>
        <name>CTP</name>
        <dbReference type="ChEBI" id="CHEBI:37563"/>
    </ligand>
</feature>
<comment type="subunit">
    <text evidence="11">Homodimer.</text>
</comment>
<feature type="binding site" evidence="11">
    <location>
        <position position="204"/>
    </location>
    <ligand>
        <name>CTP</name>
        <dbReference type="ChEBI" id="CHEBI:37563"/>
    </ligand>
</feature>
<keyword evidence="8 11" id="KW-0067">ATP-binding</keyword>
<feature type="binding site" evidence="11">
    <location>
        <position position="204"/>
    </location>
    <ligand>
        <name>ATP</name>
        <dbReference type="ChEBI" id="CHEBI:30616"/>
    </ligand>
</feature>
<organism evidence="15 16">
    <name type="scientific">Lactobacillus iners DSM 13335</name>
    <dbReference type="NCBI Taxonomy" id="525328"/>
    <lineage>
        <taxon>Bacteria</taxon>
        <taxon>Bacillati</taxon>
        <taxon>Bacillota</taxon>
        <taxon>Bacilli</taxon>
        <taxon>Lactobacillales</taxon>
        <taxon>Lactobacillaceae</taxon>
        <taxon>Lactobacillus</taxon>
    </lineage>
</organism>
<evidence type="ECO:0000259" key="12">
    <source>
        <dbReference type="Pfam" id="PF01743"/>
    </source>
</evidence>
<dbReference type="PANTHER" id="PTHR46173">
    <property type="entry name" value="CCA TRNA NUCLEOTIDYLTRANSFERASE 1, MITOCHONDRIAL"/>
    <property type="match status" value="1"/>
</dbReference>
<keyword evidence="4 11" id="KW-0548">Nucleotidyltransferase</keyword>
<dbReference type="EMBL" id="ACLN01000003">
    <property type="protein sequence ID" value="EEW52530.1"/>
    <property type="molecule type" value="Genomic_DNA"/>
</dbReference>
<dbReference type="CDD" id="cd05398">
    <property type="entry name" value="NT_ClassII-CCAase"/>
    <property type="match status" value="1"/>
</dbReference>
<dbReference type="GO" id="GO:0042245">
    <property type="term" value="P:RNA repair"/>
    <property type="evidence" value="ECO:0007669"/>
    <property type="project" value="UniProtKB-KW"/>
</dbReference>
<feature type="domain" description="tRNA nucleotidyltransferase/poly(A) polymerase RNA and SrmB- binding" evidence="13">
    <location>
        <begin position="210"/>
        <end position="269"/>
    </location>
</feature>
<dbReference type="PANTHER" id="PTHR46173:SF1">
    <property type="entry name" value="CCA TRNA NUCLEOTIDYLTRANSFERASE 1, MITOCHONDRIAL"/>
    <property type="match status" value="1"/>
</dbReference>
<dbReference type="Proteomes" id="UP000004115">
    <property type="component" value="Unassembled WGS sequence"/>
</dbReference>
<evidence type="ECO:0000256" key="3">
    <source>
        <dbReference type="ARBA" id="ARBA00022694"/>
    </source>
</evidence>
<dbReference type="Gene3D" id="1.10.246.80">
    <property type="match status" value="1"/>
</dbReference>
<dbReference type="SUPFAM" id="SSF81891">
    <property type="entry name" value="Poly A polymerase C-terminal region-like"/>
    <property type="match status" value="1"/>
</dbReference>
<feature type="domain" description="Poly A polymerase head" evidence="12">
    <location>
        <begin position="63"/>
        <end position="182"/>
    </location>
</feature>
<evidence type="ECO:0000259" key="14">
    <source>
        <dbReference type="Pfam" id="PF13735"/>
    </source>
</evidence>
<evidence type="ECO:0000313" key="15">
    <source>
        <dbReference type="EMBL" id="EEW52530.1"/>
    </source>
</evidence>
<name>C8PAP1_9LACO</name>
<feature type="binding site" evidence="11">
    <location>
        <position position="83"/>
    </location>
    <ligand>
        <name>Mg(2+)</name>
        <dbReference type="ChEBI" id="CHEBI:18420"/>
    </ligand>
</feature>
<dbReference type="HAMAP" id="MF_01263">
    <property type="entry name" value="CCA_bact_type3"/>
    <property type="match status" value="1"/>
</dbReference>
<dbReference type="Gene3D" id="3.30.460.10">
    <property type="entry name" value="Beta Polymerase, domain 2"/>
    <property type="match status" value="1"/>
</dbReference>
<dbReference type="InterPro" id="IPR032810">
    <property type="entry name" value="CCA-adding_enz_C"/>
</dbReference>
<dbReference type="Gene3D" id="1.20.58.560">
    <property type="match status" value="1"/>
</dbReference>
<keyword evidence="16" id="KW-1185">Reference proteome</keyword>
<dbReference type="GO" id="GO:0005524">
    <property type="term" value="F:ATP binding"/>
    <property type="evidence" value="ECO:0007669"/>
    <property type="project" value="UniProtKB-UniRule"/>
</dbReference>
<dbReference type="InterPro" id="IPR050264">
    <property type="entry name" value="Bact_CCA-adding_enz_type3_sf"/>
</dbReference>
<keyword evidence="10 11" id="KW-0694">RNA-binding</keyword>
<feature type="domain" description="CCA-adding enzyme C-terminal" evidence="14">
    <location>
        <begin position="286"/>
        <end position="426"/>
    </location>
</feature>
<comment type="miscellaneous">
    <text evidence="11">A single active site specifically recognizes both ATP and CTP and is responsible for their addition.</text>
</comment>
<feature type="binding site" evidence="11">
    <location>
        <position position="198"/>
    </location>
    <ligand>
        <name>CTP</name>
        <dbReference type="ChEBI" id="CHEBI:37563"/>
    </ligand>
</feature>
<feature type="binding site" evidence="11">
    <location>
        <position position="195"/>
    </location>
    <ligand>
        <name>CTP</name>
        <dbReference type="ChEBI" id="CHEBI:37563"/>
    </ligand>
</feature>
<feature type="binding site" evidence="11">
    <location>
        <position position="198"/>
    </location>
    <ligand>
        <name>ATP</name>
        <dbReference type="ChEBI" id="CHEBI:30616"/>
    </ligand>
</feature>
<keyword evidence="6 11" id="KW-0547">Nucleotide-binding</keyword>
<evidence type="ECO:0000313" key="16">
    <source>
        <dbReference type="Proteomes" id="UP000004115"/>
    </source>
</evidence>
<evidence type="ECO:0000259" key="13">
    <source>
        <dbReference type="Pfam" id="PF12627"/>
    </source>
</evidence>
<gene>
    <name evidence="15" type="primary">papS</name>
    <name evidence="11" type="synonym">cca</name>
    <name evidence="15" type="ORF">HMPREF0520_0161</name>
</gene>
<dbReference type="SUPFAM" id="SSF81301">
    <property type="entry name" value="Nucleotidyltransferase"/>
    <property type="match status" value="1"/>
</dbReference>